<evidence type="ECO:0000313" key="3">
    <source>
        <dbReference type="EMBL" id="QDZ18107.1"/>
    </source>
</evidence>
<feature type="region of interest" description="Disordered" evidence="1">
    <location>
        <begin position="1"/>
        <end position="31"/>
    </location>
</feature>
<dbReference type="EMBL" id="CP031034">
    <property type="protein sequence ID" value="QDZ18107.1"/>
    <property type="molecule type" value="Genomic_DNA"/>
</dbReference>
<evidence type="ECO:0000256" key="2">
    <source>
        <dbReference type="SAM" id="Phobius"/>
    </source>
</evidence>
<reference evidence="3 4" key="1">
    <citation type="submission" date="2018-07" db="EMBL/GenBank/DDBJ databases">
        <title>The complete nuclear genome of the prasinophyte Chloropicon primus (CCMP1205).</title>
        <authorList>
            <person name="Pombert J.-F."/>
            <person name="Otis C."/>
            <person name="Turmel M."/>
            <person name="Lemieux C."/>
        </authorList>
    </citation>
    <scope>NUCLEOTIDE SEQUENCE [LARGE SCALE GENOMIC DNA]</scope>
    <source>
        <strain evidence="3 4">CCMP1205</strain>
    </source>
</reference>
<feature type="transmembrane region" description="Helical" evidence="2">
    <location>
        <begin position="68"/>
        <end position="86"/>
    </location>
</feature>
<dbReference type="Proteomes" id="UP000316726">
    <property type="component" value="Chromosome 1"/>
</dbReference>
<evidence type="ECO:0000256" key="1">
    <source>
        <dbReference type="SAM" id="MobiDB-lite"/>
    </source>
</evidence>
<keyword evidence="2" id="KW-0472">Membrane</keyword>
<name>A0A5B8MCB4_9CHLO</name>
<keyword evidence="2" id="KW-1133">Transmembrane helix</keyword>
<dbReference type="AlphaFoldDB" id="A0A5B8MCB4"/>
<accession>A0A5B8MCB4</accession>
<organism evidence="3 4">
    <name type="scientific">Chloropicon primus</name>
    <dbReference type="NCBI Taxonomy" id="1764295"/>
    <lineage>
        <taxon>Eukaryota</taxon>
        <taxon>Viridiplantae</taxon>
        <taxon>Chlorophyta</taxon>
        <taxon>Chloropicophyceae</taxon>
        <taxon>Chloropicales</taxon>
        <taxon>Chloropicaceae</taxon>
        <taxon>Chloropicon</taxon>
    </lineage>
</organism>
<keyword evidence="4" id="KW-1185">Reference proteome</keyword>
<gene>
    <name evidence="3" type="ORF">A3770_01p06250</name>
</gene>
<keyword evidence="2" id="KW-0812">Transmembrane</keyword>
<protein>
    <submittedName>
        <fullName evidence="3">Uncharacterized protein</fullName>
    </submittedName>
</protein>
<evidence type="ECO:0000313" key="4">
    <source>
        <dbReference type="Proteomes" id="UP000316726"/>
    </source>
</evidence>
<proteinExistence type="predicted"/>
<sequence>MRATRATTGVQPRPGGGLRGRGRCGAANRRGDRRVVAEPVYEEDYRRPGPGRRQRYYRDRGVEKRRSMLKLAGGAGLLWLVFSLFGGEDESIYRDDDGYLIREDRYGRYPLGPDPDGSRTEEFE</sequence>
<feature type="region of interest" description="Disordered" evidence="1">
    <location>
        <begin position="104"/>
        <end position="124"/>
    </location>
</feature>